<protein>
    <submittedName>
        <fullName evidence="1">Uncharacterized protein</fullName>
    </submittedName>
</protein>
<accession>A0A6J5NC11</accession>
<gene>
    <name evidence="1" type="ORF">UFOVP683_11</name>
</gene>
<name>A0A6J5NC11_9CAUD</name>
<sequence>MSTPVGANGQDYAYPTDQETGYASQATGWATAVTAALNAIGRGDSGNINPKAVIDLSSTSQGMLVPRMTTTQISAITSPPESLLVYDTTLRVFKYYRNSAWVSLGSYVEGNFDVNGDLDVSGLGIFGSSLSALSLAITNAITAASLTLTGALNAASATLTGAFQALTGTFTSNLTVGGVTYLDDDTTANTPVISFTGDTNTGIGRSASDTLDLITGGVSRAKINSTGQQSSVIPDLSGSNTTLYNEYKCRAWVNFDGTVATPSTIRGSGNVSSIIKNGTGDYTINFSVAMPDANYAITMASKQNAANLGSFGYPASRLAGSLNFIFQNNEIPIPQNRDQSEAHIGIFR</sequence>
<reference evidence="1" key="1">
    <citation type="submission" date="2020-04" db="EMBL/GenBank/DDBJ databases">
        <authorList>
            <person name="Chiriac C."/>
            <person name="Salcher M."/>
            <person name="Ghai R."/>
            <person name="Kavagutti S V."/>
        </authorList>
    </citation>
    <scope>NUCLEOTIDE SEQUENCE</scope>
</reference>
<organism evidence="1">
    <name type="scientific">uncultured Caudovirales phage</name>
    <dbReference type="NCBI Taxonomy" id="2100421"/>
    <lineage>
        <taxon>Viruses</taxon>
        <taxon>Duplodnaviria</taxon>
        <taxon>Heunggongvirae</taxon>
        <taxon>Uroviricota</taxon>
        <taxon>Caudoviricetes</taxon>
        <taxon>Peduoviridae</taxon>
        <taxon>Maltschvirus</taxon>
        <taxon>Maltschvirus maltsch</taxon>
    </lineage>
</organism>
<proteinExistence type="predicted"/>
<evidence type="ECO:0000313" key="1">
    <source>
        <dbReference type="EMBL" id="CAB4157260.1"/>
    </source>
</evidence>
<dbReference type="EMBL" id="LR796653">
    <property type="protein sequence ID" value="CAB4157260.1"/>
    <property type="molecule type" value="Genomic_DNA"/>
</dbReference>